<comment type="subcellular location">
    <subcellularLocation>
        <location evidence="1">Membrane</location>
        <topology evidence="1">Multi-pass membrane protein</topology>
    </subcellularLocation>
</comment>
<evidence type="ECO:0000256" key="1">
    <source>
        <dbReference type="ARBA" id="ARBA00004141"/>
    </source>
</evidence>
<evidence type="ECO:0000313" key="8">
    <source>
        <dbReference type="Proteomes" id="UP001164746"/>
    </source>
</evidence>
<organism evidence="7 8">
    <name type="scientific">Mya arenaria</name>
    <name type="common">Soft-shell clam</name>
    <dbReference type="NCBI Taxonomy" id="6604"/>
    <lineage>
        <taxon>Eukaryota</taxon>
        <taxon>Metazoa</taxon>
        <taxon>Spiralia</taxon>
        <taxon>Lophotrochozoa</taxon>
        <taxon>Mollusca</taxon>
        <taxon>Bivalvia</taxon>
        <taxon>Autobranchia</taxon>
        <taxon>Heteroconchia</taxon>
        <taxon>Euheterodonta</taxon>
        <taxon>Imparidentia</taxon>
        <taxon>Neoheterodontei</taxon>
        <taxon>Myida</taxon>
        <taxon>Myoidea</taxon>
        <taxon>Myidae</taxon>
        <taxon>Mya</taxon>
    </lineage>
</organism>
<feature type="transmembrane region" description="Helical" evidence="5">
    <location>
        <begin position="177"/>
        <end position="197"/>
    </location>
</feature>
<dbReference type="InterPro" id="IPR036513">
    <property type="entry name" value="STAS_dom_sf"/>
</dbReference>
<evidence type="ECO:0000256" key="3">
    <source>
        <dbReference type="ARBA" id="ARBA00022989"/>
    </source>
</evidence>
<feature type="transmembrane region" description="Helical" evidence="5">
    <location>
        <begin position="84"/>
        <end position="105"/>
    </location>
</feature>
<feature type="transmembrane region" description="Helical" evidence="5">
    <location>
        <begin position="417"/>
        <end position="450"/>
    </location>
</feature>
<feature type="transmembrane region" description="Helical" evidence="5">
    <location>
        <begin position="292"/>
        <end position="309"/>
    </location>
</feature>
<evidence type="ECO:0000256" key="2">
    <source>
        <dbReference type="ARBA" id="ARBA00022692"/>
    </source>
</evidence>
<dbReference type="PANTHER" id="PTHR11814">
    <property type="entry name" value="SULFATE TRANSPORTER"/>
    <property type="match status" value="1"/>
</dbReference>
<reference evidence="7" key="1">
    <citation type="submission" date="2022-11" db="EMBL/GenBank/DDBJ databases">
        <title>Centuries of genome instability and evolution in soft-shell clam transmissible cancer (bioRxiv).</title>
        <authorList>
            <person name="Hart S.F.M."/>
            <person name="Yonemitsu M.A."/>
            <person name="Giersch R.M."/>
            <person name="Beal B.F."/>
            <person name="Arriagada G."/>
            <person name="Davis B.W."/>
            <person name="Ostrander E.A."/>
            <person name="Goff S.P."/>
            <person name="Metzger M.J."/>
        </authorList>
    </citation>
    <scope>NUCLEOTIDE SEQUENCE</scope>
    <source>
        <strain evidence="7">MELC-2E11</strain>
        <tissue evidence="7">Siphon/mantle</tissue>
    </source>
</reference>
<feature type="transmembrane region" description="Helical" evidence="5">
    <location>
        <begin position="1019"/>
        <end position="1038"/>
    </location>
</feature>
<dbReference type="Pfam" id="PF00916">
    <property type="entry name" value="Sulfate_transp"/>
    <property type="match status" value="2"/>
</dbReference>
<dbReference type="EMBL" id="CP111013">
    <property type="protein sequence ID" value="WAQ95442.1"/>
    <property type="molecule type" value="Genomic_DNA"/>
</dbReference>
<feature type="transmembrane region" description="Helical" evidence="5">
    <location>
        <begin position="260"/>
        <end position="280"/>
    </location>
</feature>
<keyword evidence="2 5" id="KW-0812">Transmembrane</keyword>
<evidence type="ECO:0000313" key="7">
    <source>
        <dbReference type="EMBL" id="WAQ95442.1"/>
    </source>
</evidence>
<dbReference type="InterPro" id="IPR001902">
    <property type="entry name" value="SLC26A/SulP_fam"/>
</dbReference>
<dbReference type="InterPro" id="IPR011547">
    <property type="entry name" value="SLC26A/SulP_dom"/>
</dbReference>
<dbReference type="PROSITE" id="PS50801">
    <property type="entry name" value="STAS"/>
    <property type="match status" value="2"/>
</dbReference>
<dbReference type="InterPro" id="IPR002645">
    <property type="entry name" value="STAS_dom"/>
</dbReference>
<feature type="transmembrane region" description="Helical" evidence="5">
    <location>
        <begin position="758"/>
        <end position="781"/>
    </location>
</feature>
<feature type="transmembrane region" description="Helical" evidence="5">
    <location>
        <begin position="787"/>
        <end position="808"/>
    </location>
</feature>
<evidence type="ECO:0000259" key="6">
    <source>
        <dbReference type="PROSITE" id="PS50801"/>
    </source>
</evidence>
<feature type="transmembrane region" description="Helical" evidence="5">
    <location>
        <begin position="1145"/>
        <end position="1177"/>
    </location>
</feature>
<evidence type="ECO:0000256" key="5">
    <source>
        <dbReference type="SAM" id="Phobius"/>
    </source>
</evidence>
<feature type="transmembrane region" description="Helical" evidence="5">
    <location>
        <begin position="1095"/>
        <end position="1125"/>
    </location>
</feature>
<dbReference type="SUPFAM" id="SSF52091">
    <property type="entry name" value="SpoIIaa-like"/>
    <property type="match status" value="2"/>
</dbReference>
<feature type="domain" description="STAS" evidence="6">
    <location>
        <begin position="524"/>
        <end position="663"/>
    </location>
</feature>
<feature type="transmembrane region" description="Helical" evidence="5">
    <location>
        <begin position="345"/>
        <end position="365"/>
    </location>
</feature>
<dbReference type="NCBIfam" id="TIGR00815">
    <property type="entry name" value="sulP"/>
    <property type="match status" value="2"/>
</dbReference>
<evidence type="ECO:0000256" key="4">
    <source>
        <dbReference type="ARBA" id="ARBA00023136"/>
    </source>
</evidence>
<gene>
    <name evidence="7" type="ORF">MAR_028132</name>
</gene>
<dbReference type="CDD" id="cd07042">
    <property type="entry name" value="STAS_SulP_like_sulfate_transporter"/>
    <property type="match status" value="2"/>
</dbReference>
<sequence>MTSGDDKKTTANRQNLQLSRHVYTLDDYDRAYPAPARQEFSIVRTIKNKCTCTAADILKTILSYFPVIDFAKKYRIKESILGDFLAGLTVSFMHLPQAMALGILASLRPIHGLYTTFFSVLVYMIFGTSPQISFGTNAVMALLTATVIEREADIFTAARQAANESMPTDDEIMEIKLGTSMACCFLVGLILMCMGLLKFGVITTYLSVSFVGGFTTAVAFHVASSQVPKVFGINVQTFEGAGKLFRMYIDLFCNIAQTNAAEFIIAIVCMFTLLLVKICINEKFKDKMKIPVPIDLIVAIVGTIISHFANFKDVFGVKVAGEIPSGFNPPALPWLRNAGRFASDAFVMAILSLTMSISLAKLCANKHGVVIDDNQELFAYGASNFVSGFFHSFPSATAPPRTMILSTLGAKTTLNAIPTSVFILLVIMFIGQLFVSLPLSLMAAMIIISMKDLLLQYRNLPRIWRINKIDFVIWSVTNSVSILVDLNYGILAGVGISIFLIILRDQCASGKIVARASNEDILIHARGVEQTSSLRIFKVPTNLYFATAERIKAQIYKHITNPNKKITVNPNATDQSVNVKYGFVESKGQVDGKDNRSTINVNMESAACLKSDKIETVVIDLSSVHYIDMAGLGVLQQVTNVYKDMGINVCLAGVQIDVADTLKAGDFFKTFPKSAASFDERNTNIIRSKLQLSRQVYTQDDYDRTYPIPDRPKFSIVRTLKTNCTCTVADIIGIVFSYFPVIVFARKYRIKEYILGDFIAGLTVSFLHLPLAMALGILASLRPIHGLYSTFFSVLVYMIFGTSPHISIGSNAIMALLTATVVDREADAFTAARRAANESIPTDDELMEVKIKTSMACCLLAGLIMMGMSLLKLGVITTCFSVSFVGGFTTAAAFHIASSQIPKVFGIKVQTFEGAGKLVRMYIDLFSKIAQTNVTEVIIAIVCMLTLLFVKICINERFKDKMKIPVPIDLIVVISVTIISHFANFKDVFGVKVAGEIPSGFTRPALPWLRNAGSFVSDAFVMAILSLTMSISMARLCANKHGIPIDDNQELFAYGASNFVSGFFHSFPSATALPRTMILSTLGARTTLNAIPTSVFILLVILVIGQLFVSLPLSVLASMIIIAMKDLLLQYKNLPLIWKINKYDFVIWVVTNSVSLLVDLNYGIVAGVGISILLVILRDHYAIGKIYARASNEDILVNANARGYEKKSNLRIFKVPTNLYFATAERIKAQIYKHITNPNKKITVNPKATDQTVDVNNDVVESKEEVNGAITCVDLEAAAGIKSEKVETVLIDLSSVDYVDMAGLAVLQQVTNVYKKMGINVCLVGLQSGVANTLEAGDFFKTFQKSAVYYDVFDALEANRTDAYSDVLNVHM</sequence>
<dbReference type="Proteomes" id="UP001164746">
    <property type="component" value="Chromosome 2"/>
</dbReference>
<proteinExistence type="predicted"/>
<feature type="transmembrane region" description="Helical" evidence="5">
    <location>
        <begin position="966"/>
        <end position="983"/>
    </location>
</feature>
<feature type="domain" description="STAS" evidence="6">
    <location>
        <begin position="1209"/>
        <end position="1359"/>
    </location>
</feature>
<dbReference type="Pfam" id="PF01740">
    <property type="entry name" value="STAS"/>
    <property type="match status" value="2"/>
</dbReference>
<keyword evidence="4 5" id="KW-0472">Membrane</keyword>
<protein>
    <submittedName>
        <fullName evidence="7">S26A2-like protein</fullName>
    </submittedName>
</protein>
<keyword evidence="8" id="KW-1185">Reference proteome</keyword>
<keyword evidence="3 5" id="KW-1133">Transmembrane helix</keyword>
<accession>A0ABY7DCP9</accession>
<feature type="transmembrane region" description="Helical" evidence="5">
    <location>
        <begin position="728"/>
        <end position="746"/>
    </location>
</feature>
<name>A0ABY7DCP9_MYAAR</name>
<dbReference type="Gene3D" id="3.30.750.24">
    <property type="entry name" value="STAS domain"/>
    <property type="match status" value="2"/>
</dbReference>
<feature type="transmembrane region" description="Helical" evidence="5">
    <location>
        <begin position="112"/>
        <end position="132"/>
    </location>
</feature>
<feature type="transmembrane region" description="Helical" evidence="5">
    <location>
        <begin position="937"/>
        <end position="954"/>
    </location>
</feature>
<feature type="transmembrane region" description="Helical" evidence="5">
    <location>
        <begin position="471"/>
        <end position="503"/>
    </location>
</feature>
<feature type="transmembrane region" description="Helical" evidence="5">
    <location>
        <begin position="873"/>
        <end position="897"/>
    </location>
</feature>